<evidence type="ECO:0000256" key="2">
    <source>
        <dbReference type="ARBA" id="ARBA00022679"/>
    </source>
</evidence>
<evidence type="ECO:0000259" key="6">
    <source>
        <dbReference type="PROSITE" id="PS50181"/>
    </source>
</evidence>
<dbReference type="PANTHER" id="PTHR10509:SF14">
    <property type="entry name" value="CAFFEOYL-COA O-METHYLTRANSFERASE 3-RELATED"/>
    <property type="match status" value="1"/>
</dbReference>
<dbReference type="EMBL" id="DF846517">
    <property type="protein sequence ID" value="GAT50492.1"/>
    <property type="molecule type" value="Genomic_DNA"/>
</dbReference>
<protein>
    <submittedName>
        <fullName evidence="7">O-methyltransferase family 3 protein</fullName>
    </submittedName>
</protein>
<evidence type="ECO:0000256" key="4">
    <source>
        <dbReference type="ARBA" id="ARBA00023453"/>
    </source>
</evidence>
<comment type="similarity">
    <text evidence="4">Belongs to the class I-like SAM-binding methyltransferase superfamily. Cation-dependent O-methyltransferase family.</text>
</comment>
<keyword evidence="8" id="KW-1185">Reference proteome</keyword>
<keyword evidence="5" id="KW-0040">ANK repeat</keyword>
<dbReference type="InterPro" id="IPR002935">
    <property type="entry name" value="SAM_O-MeTrfase"/>
</dbReference>
<dbReference type="InterPro" id="IPR001810">
    <property type="entry name" value="F-box_dom"/>
</dbReference>
<name>A0ABQ0LHB9_MYCCL</name>
<keyword evidence="3" id="KW-0949">S-adenosyl-L-methionine</keyword>
<dbReference type="SUPFAM" id="SSF48403">
    <property type="entry name" value="Ankyrin repeat"/>
    <property type="match status" value="1"/>
</dbReference>
<dbReference type="SUPFAM" id="SSF81383">
    <property type="entry name" value="F-box domain"/>
    <property type="match status" value="1"/>
</dbReference>
<keyword evidence="1" id="KW-0489">Methyltransferase</keyword>
<sequence>MEPRLPLELEREIFERVAGAELASIPGLLRVAQRVKLWLEPRLYRRLIIGGSSRRDQEALRAALSKPDAFLASAVHQLILDTEFEQQIKHEVPRLALLSSVTQVAVVIGLDVRTLLSVLPLRITHLTADFHDLFGVGAYAAPKSTTVVNNPILRSEGLAAMLGLLPALTHLALFRPFLYGSDDDLALPRKILAACPRLEVFVSIGDSGDFLRSVERSRSSVNAGSLMRSRGAHDISARLEDPRFGVATRAQPPGRCLPVPSMLSSLPPELILRISSLLSTADLTSLICAASHFHALLQSELEARLTPELAETLLPWSIRAHRPDILAKLLAAPHSLDPCRGAPLLLAADVQDLECVRLLLEAGADVSVDNGQEEMQALHKAVQHGNIPMARLLLEHGAQVDVSFGCDGASENSLHVAAQAGQIDMARMLLDDFGADLEARGHFGTPLGFAVPARQLEMVKFLLGRGADATGIVPLYILLVGGPPPPLSANLVYIALRLRAPMDEHTADVIRRIRERKGLPAQMGPWNGLPLGEEQKTLLALLLKAGSGRDVAMKIIQRHLKALAAVAVRTEEEFLEIPFQKLPAQASSFVGSSGPELSDSKRQAGVTADHVKARHSVNDVASKDEPDILSAAFISMEIQRPQEPKQTSVEDWARSDAYHNSFLHEPDATLAWVLKNSTEKGLPEIAVSAAQGKLLHLLVRSIGAKRVLEVGTLGGYSTIWLARALPEGGSVTTLEINEHHAAVAKENLAHAEVSDKVEIILGPALDSLVKLSPEPALFDFVFIDADKKGNLDYFTEAKRLVRSGGIIIVDNVVRFGRVAEPDYTDVNVEGVRRLLAGLKGDKDVDATSIGTVGDKGYDGFLYAVRRE</sequence>
<feature type="domain" description="F-box" evidence="6">
    <location>
        <begin position="260"/>
        <end position="309"/>
    </location>
</feature>
<keyword evidence="2" id="KW-0808">Transferase</keyword>
<feature type="repeat" description="ANK" evidence="5">
    <location>
        <begin position="343"/>
        <end position="371"/>
    </location>
</feature>
<dbReference type="CDD" id="cd02440">
    <property type="entry name" value="AdoMet_MTases"/>
    <property type="match status" value="1"/>
</dbReference>
<proteinExistence type="inferred from homology"/>
<dbReference type="SUPFAM" id="SSF53335">
    <property type="entry name" value="S-adenosyl-L-methionine-dependent methyltransferases"/>
    <property type="match status" value="1"/>
</dbReference>
<evidence type="ECO:0000313" key="8">
    <source>
        <dbReference type="Proteomes" id="UP000815677"/>
    </source>
</evidence>
<dbReference type="InterPro" id="IPR036047">
    <property type="entry name" value="F-box-like_dom_sf"/>
</dbReference>
<evidence type="ECO:0000313" key="7">
    <source>
        <dbReference type="EMBL" id="GAT50492.1"/>
    </source>
</evidence>
<dbReference type="InterPro" id="IPR002110">
    <property type="entry name" value="Ankyrin_rpt"/>
</dbReference>
<dbReference type="Gene3D" id="1.25.40.20">
    <property type="entry name" value="Ankyrin repeat-containing domain"/>
    <property type="match status" value="1"/>
</dbReference>
<dbReference type="PANTHER" id="PTHR10509">
    <property type="entry name" value="O-METHYLTRANSFERASE-RELATED"/>
    <property type="match status" value="1"/>
</dbReference>
<dbReference type="Gene3D" id="3.40.50.150">
    <property type="entry name" value="Vaccinia Virus protein VP39"/>
    <property type="match status" value="1"/>
</dbReference>
<dbReference type="Pfam" id="PF01596">
    <property type="entry name" value="Methyltransf_3"/>
    <property type="match status" value="1"/>
</dbReference>
<organism evidence="7 8">
    <name type="scientific">Mycena chlorophos</name>
    <name type="common">Agaric fungus</name>
    <name type="synonym">Agaricus chlorophos</name>
    <dbReference type="NCBI Taxonomy" id="658473"/>
    <lineage>
        <taxon>Eukaryota</taxon>
        <taxon>Fungi</taxon>
        <taxon>Dikarya</taxon>
        <taxon>Basidiomycota</taxon>
        <taxon>Agaricomycotina</taxon>
        <taxon>Agaricomycetes</taxon>
        <taxon>Agaricomycetidae</taxon>
        <taxon>Agaricales</taxon>
        <taxon>Marasmiineae</taxon>
        <taxon>Mycenaceae</taxon>
        <taxon>Mycena</taxon>
    </lineage>
</organism>
<dbReference type="InterPro" id="IPR050362">
    <property type="entry name" value="Cation-dep_OMT"/>
</dbReference>
<evidence type="ECO:0000256" key="1">
    <source>
        <dbReference type="ARBA" id="ARBA00022603"/>
    </source>
</evidence>
<feature type="repeat" description="ANK" evidence="5">
    <location>
        <begin position="409"/>
        <end position="442"/>
    </location>
</feature>
<dbReference type="InterPro" id="IPR029063">
    <property type="entry name" value="SAM-dependent_MTases_sf"/>
</dbReference>
<gene>
    <name evidence="7" type="ORF">MCHLO_07732</name>
</gene>
<dbReference type="PROSITE" id="PS50181">
    <property type="entry name" value="FBOX"/>
    <property type="match status" value="1"/>
</dbReference>
<dbReference type="PROSITE" id="PS50088">
    <property type="entry name" value="ANK_REPEAT"/>
    <property type="match status" value="3"/>
</dbReference>
<dbReference type="SMART" id="SM00248">
    <property type="entry name" value="ANK"/>
    <property type="match status" value="4"/>
</dbReference>
<dbReference type="Pfam" id="PF12796">
    <property type="entry name" value="Ank_2"/>
    <property type="match status" value="2"/>
</dbReference>
<accession>A0ABQ0LHB9</accession>
<evidence type="ECO:0000256" key="3">
    <source>
        <dbReference type="ARBA" id="ARBA00022691"/>
    </source>
</evidence>
<feature type="repeat" description="ANK" evidence="5">
    <location>
        <begin position="373"/>
        <end position="405"/>
    </location>
</feature>
<dbReference type="PROSITE" id="PS51682">
    <property type="entry name" value="SAM_OMT_I"/>
    <property type="match status" value="1"/>
</dbReference>
<reference evidence="7" key="1">
    <citation type="submission" date="2014-09" db="EMBL/GenBank/DDBJ databases">
        <title>Genome sequence of the luminous mushroom Mycena chlorophos for searching fungal bioluminescence genes.</title>
        <authorList>
            <person name="Tanaka Y."/>
            <person name="Kasuga D."/>
            <person name="Oba Y."/>
            <person name="Hase S."/>
            <person name="Sato K."/>
            <person name="Oba Y."/>
            <person name="Sakakibara Y."/>
        </authorList>
    </citation>
    <scope>NUCLEOTIDE SEQUENCE</scope>
</reference>
<dbReference type="Proteomes" id="UP000815677">
    <property type="component" value="Unassembled WGS sequence"/>
</dbReference>
<dbReference type="PROSITE" id="PS50297">
    <property type="entry name" value="ANK_REP_REGION"/>
    <property type="match status" value="2"/>
</dbReference>
<dbReference type="InterPro" id="IPR036770">
    <property type="entry name" value="Ankyrin_rpt-contain_sf"/>
</dbReference>
<evidence type="ECO:0000256" key="5">
    <source>
        <dbReference type="PROSITE-ProRule" id="PRU00023"/>
    </source>
</evidence>